<sequence>MPPSLPFVPSSFTPLPGPVESSPASESPTASGYEKAIRSSSACLRRYGRVGRILHSRESMTYLHEIDAVRLAVTEQDLSDTQAEIRLSTDVRWASM</sequence>
<keyword evidence="3" id="KW-1185">Reference proteome</keyword>
<reference evidence="2 3" key="1">
    <citation type="journal article" date="2014" name="PLoS ONE">
        <title>Global Analysis of Gene Expression Profiles in Physic Nut (Jatropha curcas L.) Seedlings Exposed to Salt Stress.</title>
        <authorList>
            <person name="Zhang L."/>
            <person name="Zhang C."/>
            <person name="Wu P."/>
            <person name="Chen Y."/>
            <person name="Li M."/>
            <person name="Jiang H."/>
            <person name="Wu G."/>
        </authorList>
    </citation>
    <scope>NUCLEOTIDE SEQUENCE [LARGE SCALE GENOMIC DNA]</scope>
    <source>
        <strain evidence="3">cv. GZQX0401</strain>
        <tissue evidence="2">Young leaves</tissue>
    </source>
</reference>
<name>A0A067L0B6_JATCU</name>
<proteinExistence type="predicted"/>
<protein>
    <submittedName>
        <fullName evidence="2">Uncharacterized protein</fullName>
    </submittedName>
</protein>
<dbReference type="AlphaFoldDB" id="A0A067L0B6"/>
<organism evidence="2 3">
    <name type="scientific">Jatropha curcas</name>
    <name type="common">Barbados nut</name>
    <dbReference type="NCBI Taxonomy" id="180498"/>
    <lineage>
        <taxon>Eukaryota</taxon>
        <taxon>Viridiplantae</taxon>
        <taxon>Streptophyta</taxon>
        <taxon>Embryophyta</taxon>
        <taxon>Tracheophyta</taxon>
        <taxon>Spermatophyta</taxon>
        <taxon>Magnoliopsida</taxon>
        <taxon>eudicotyledons</taxon>
        <taxon>Gunneridae</taxon>
        <taxon>Pentapetalae</taxon>
        <taxon>rosids</taxon>
        <taxon>fabids</taxon>
        <taxon>Malpighiales</taxon>
        <taxon>Euphorbiaceae</taxon>
        <taxon>Crotonoideae</taxon>
        <taxon>Jatropheae</taxon>
        <taxon>Jatropha</taxon>
    </lineage>
</organism>
<dbReference type="Proteomes" id="UP000027138">
    <property type="component" value="Unassembled WGS sequence"/>
</dbReference>
<evidence type="ECO:0000313" key="3">
    <source>
        <dbReference type="Proteomes" id="UP000027138"/>
    </source>
</evidence>
<accession>A0A067L0B6</accession>
<gene>
    <name evidence="2" type="ORF">JCGZ_05978</name>
</gene>
<feature type="compositionally biased region" description="Low complexity" evidence="1">
    <location>
        <begin position="20"/>
        <end position="31"/>
    </location>
</feature>
<dbReference type="EMBL" id="KK914399">
    <property type="protein sequence ID" value="KDP37539.1"/>
    <property type="molecule type" value="Genomic_DNA"/>
</dbReference>
<evidence type="ECO:0000256" key="1">
    <source>
        <dbReference type="SAM" id="MobiDB-lite"/>
    </source>
</evidence>
<evidence type="ECO:0000313" key="2">
    <source>
        <dbReference type="EMBL" id="KDP37539.1"/>
    </source>
</evidence>
<feature type="region of interest" description="Disordered" evidence="1">
    <location>
        <begin position="1"/>
        <end position="35"/>
    </location>
</feature>